<evidence type="ECO:0000313" key="6">
    <source>
        <dbReference type="EMBL" id="VFJ56521.1"/>
    </source>
</evidence>
<evidence type="ECO:0000256" key="1">
    <source>
        <dbReference type="ARBA" id="ARBA00005417"/>
    </source>
</evidence>
<dbReference type="InterPro" id="IPR003439">
    <property type="entry name" value="ABC_transporter-like_ATP-bd"/>
</dbReference>
<dbReference type="SUPFAM" id="SSF52540">
    <property type="entry name" value="P-loop containing nucleoside triphosphate hydrolases"/>
    <property type="match status" value="1"/>
</dbReference>
<evidence type="ECO:0000256" key="2">
    <source>
        <dbReference type="ARBA" id="ARBA00022448"/>
    </source>
</evidence>
<keyword evidence="3" id="KW-0547">Nucleotide-binding</keyword>
<dbReference type="PANTHER" id="PTHR42788:SF19">
    <property type="entry name" value="ALIPHATIC SULFONATES IMPORT ATP-BINDING PROTEIN SSUB 2"/>
    <property type="match status" value="1"/>
</dbReference>
<dbReference type="InterPro" id="IPR027417">
    <property type="entry name" value="P-loop_NTPase"/>
</dbReference>
<dbReference type="AlphaFoldDB" id="A0A450SRH0"/>
<organism evidence="6">
    <name type="scientific">Candidatus Kentrum sp. DK</name>
    <dbReference type="NCBI Taxonomy" id="2126562"/>
    <lineage>
        <taxon>Bacteria</taxon>
        <taxon>Pseudomonadati</taxon>
        <taxon>Pseudomonadota</taxon>
        <taxon>Gammaproteobacteria</taxon>
        <taxon>Candidatus Kentrum</taxon>
    </lineage>
</organism>
<evidence type="ECO:0000256" key="3">
    <source>
        <dbReference type="ARBA" id="ARBA00022741"/>
    </source>
</evidence>
<dbReference type="InterPro" id="IPR003593">
    <property type="entry name" value="AAA+_ATPase"/>
</dbReference>
<dbReference type="Gene3D" id="3.40.50.300">
    <property type="entry name" value="P-loop containing nucleotide triphosphate hydrolases"/>
    <property type="match status" value="1"/>
</dbReference>
<keyword evidence="4 6" id="KW-0067">ATP-binding</keyword>
<evidence type="ECO:0000259" key="5">
    <source>
        <dbReference type="PROSITE" id="PS50893"/>
    </source>
</evidence>
<proteinExistence type="inferred from homology"/>
<dbReference type="SMART" id="SM00382">
    <property type="entry name" value="AAA"/>
    <property type="match status" value="1"/>
</dbReference>
<keyword evidence="2" id="KW-0813">Transport</keyword>
<dbReference type="PROSITE" id="PS00211">
    <property type="entry name" value="ABC_TRANSPORTER_1"/>
    <property type="match status" value="1"/>
</dbReference>
<dbReference type="GO" id="GO:0016887">
    <property type="term" value="F:ATP hydrolysis activity"/>
    <property type="evidence" value="ECO:0007669"/>
    <property type="project" value="InterPro"/>
</dbReference>
<dbReference type="EMBL" id="CAADEX010000059">
    <property type="protein sequence ID" value="VFJ56521.1"/>
    <property type="molecule type" value="Genomic_DNA"/>
</dbReference>
<accession>A0A450SRH0</accession>
<evidence type="ECO:0000256" key="4">
    <source>
        <dbReference type="ARBA" id="ARBA00022840"/>
    </source>
</evidence>
<protein>
    <submittedName>
        <fullName evidence="6">NitT/TauT family transport system ATP-binding protein</fullName>
    </submittedName>
</protein>
<dbReference type="InterPro" id="IPR017871">
    <property type="entry name" value="ABC_transporter-like_CS"/>
</dbReference>
<reference evidence="6" key="1">
    <citation type="submission" date="2019-02" db="EMBL/GenBank/DDBJ databases">
        <authorList>
            <person name="Gruber-Vodicka R. H."/>
            <person name="Seah K. B. B."/>
        </authorList>
    </citation>
    <scope>NUCLEOTIDE SEQUENCE</scope>
    <source>
        <strain evidence="6">BECK_DK47</strain>
    </source>
</reference>
<gene>
    <name evidence="6" type="ORF">BECKDK2373B_GA0170837_105910</name>
</gene>
<feature type="domain" description="ABC transporter" evidence="5">
    <location>
        <begin position="11"/>
        <end position="258"/>
    </location>
</feature>
<sequence length="275" mass="31090">MGLLTMTEHMLELHDIYLSFRGNAGDYVRVLDGISLDVVKGQFLTILGPSGCGKSTLLRLMAGLLTPDQGSIHWQDDLLEARPLHMSMNFPRSSRMAMNFQRPVLLPWLSIENNALLPFRLLPHSDPDPSRTKRQARLAELLDLTGLARFRHSLPHELSGGMQMRAALIRTLITEPSLIFMDEPFSAIDELTRQELGKEFRAITRTGNVSTVFVTHSIQEAAFLSDRVIVLSPRPSHIVDDTGIHYSYPERADILRRKTEFLDICDHLREVMAHG</sequence>
<dbReference type="Pfam" id="PF00005">
    <property type="entry name" value="ABC_tran"/>
    <property type="match status" value="1"/>
</dbReference>
<dbReference type="PROSITE" id="PS50893">
    <property type="entry name" value="ABC_TRANSPORTER_2"/>
    <property type="match status" value="1"/>
</dbReference>
<dbReference type="PANTHER" id="PTHR42788">
    <property type="entry name" value="TAURINE IMPORT ATP-BINDING PROTEIN-RELATED"/>
    <property type="match status" value="1"/>
</dbReference>
<name>A0A450SRH0_9GAMM</name>
<comment type="similarity">
    <text evidence="1">Belongs to the ABC transporter superfamily.</text>
</comment>
<dbReference type="InterPro" id="IPR050166">
    <property type="entry name" value="ABC_transporter_ATP-bind"/>
</dbReference>
<dbReference type="GO" id="GO:0005524">
    <property type="term" value="F:ATP binding"/>
    <property type="evidence" value="ECO:0007669"/>
    <property type="project" value="UniProtKB-KW"/>
</dbReference>